<feature type="transmembrane region" description="Helical" evidence="1">
    <location>
        <begin position="147"/>
        <end position="167"/>
    </location>
</feature>
<dbReference type="AlphaFoldDB" id="A0A7J7YWU9"/>
<protein>
    <submittedName>
        <fullName evidence="2">Uncharacterized protein</fullName>
    </submittedName>
</protein>
<name>A0A7J7YWU9_PIPKU</name>
<sequence>MLDGTAPTSVAREQRLQDAQVRPGLCGCEEGSSLHGKSCDQHCPTGCALQALSPHCSTEKAMEPIGASVCASCYPSCVTCQGPAPADCLSCPSHSFLDPEEQICSRQSQSSPESQNQPLLMLLPPTPDVEVELRPQAGQLPWHLPQVVAGISCAFILLVFISVLLVLQLRSGLSFRGVRVYITDHGLISCKGLPAEAWQECPSDSEEDQGRGQRTTFIRDQSILGGAPAPAPAPPSPSPPRALFNSPKNFFILDWARAPAGEAKGAGMASTSPLGLLAA</sequence>
<dbReference type="SMART" id="SM00261">
    <property type="entry name" value="FU"/>
    <property type="match status" value="1"/>
</dbReference>
<gene>
    <name evidence="2" type="ORF">mPipKuh1_009831</name>
</gene>
<keyword evidence="1" id="KW-0812">Transmembrane</keyword>
<dbReference type="InterPro" id="IPR006212">
    <property type="entry name" value="Furin_repeat"/>
</dbReference>
<evidence type="ECO:0000256" key="1">
    <source>
        <dbReference type="SAM" id="Phobius"/>
    </source>
</evidence>
<dbReference type="Proteomes" id="UP000558488">
    <property type="component" value="Unassembled WGS sequence"/>
</dbReference>
<evidence type="ECO:0000313" key="3">
    <source>
        <dbReference type="Proteomes" id="UP000558488"/>
    </source>
</evidence>
<organism evidence="2 3">
    <name type="scientific">Pipistrellus kuhlii</name>
    <name type="common">Kuhl's pipistrelle</name>
    <dbReference type="NCBI Taxonomy" id="59472"/>
    <lineage>
        <taxon>Eukaryota</taxon>
        <taxon>Metazoa</taxon>
        <taxon>Chordata</taxon>
        <taxon>Craniata</taxon>
        <taxon>Vertebrata</taxon>
        <taxon>Euteleostomi</taxon>
        <taxon>Mammalia</taxon>
        <taxon>Eutheria</taxon>
        <taxon>Laurasiatheria</taxon>
        <taxon>Chiroptera</taxon>
        <taxon>Yangochiroptera</taxon>
        <taxon>Vespertilionidae</taxon>
        <taxon>Pipistrellus</taxon>
    </lineage>
</organism>
<keyword evidence="1" id="KW-1133">Transmembrane helix</keyword>
<dbReference type="InterPro" id="IPR009030">
    <property type="entry name" value="Growth_fac_rcpt_cys_sf"/>
</dbReference>
<comment type="caution">
    <text evidence="2">The sequence shown here is derived from an EMBL/GenBank/DDBJ whole genome shotgun (WGS) entry which is preliminary data.</text>
</comment>
<dbReference type="EMBL" id="JACAGB010000004">
    <property type="protein sequence ID" value="KAF6366412.1"/>
    <property type="molecule type" value="Genomic_DNA"/>
</dbReference>
<keyword evidence="3" id="KW-1185">Reference proteome</keyword>
<keyword evidence="1" id="KW-0472">Membrane</keyword>
<accession>A0A7J7YWU9</accession>
<proteinExistence type="predicted"/>
<reference evidence="2 3" key="1">
    <citation type="journal article" date="2020" name="Nature">
        <title>Six reference-quality genomes reveal evolution of bat adaptations.</title>
        <authorList>
            <person name="Jebb D."/>
            <person name="Huang Z."/>
            <person name="Pippel M."/>
            <person name="Hughes G.M."/>
            <person name="Lavrichenko K."/>
            <person name="Devanna P."/>
            <person name="Winkler S."/>
            <person name="Jermiin L.S."/>
            <person name="Skirmuntt E.C."/>
            <person name="Katzourakis A."/>
            <person name="Burkitt-Gray L."/>
            <person name="Ray D.A."/>
            <person name="Sullivan K.A.M."/>
            <person name="Roscito J.G."/>
            <person name="Kirilenko B.M."/>
            <person name="Davalos L.M."/>
            <person name="Corthals A.P."/>
            <person name="Power M.L."/>
            <person name="Jones G."/>
            <person name="Ransome R.D."/>
            <person name="Dechmann D.K.N."/>
            <person name="Locatelli A.G."/>
            <person name="Puechmaille S.J."/>
            <person name="Fedrigo O."/>
            <person name="Jarvis E.D."/>
            <person name="Hiller M."/>
            <person name="Vernes S.C."/>
            <person name="Myers E.W."/>
            <person name="Teeling E.C."/>
        </authorList>
    </citation>
    <scope>NUCLEOTIDE SEQUENCE [LARGE SCALE GENOMIC DNA]</scope>
    <source>
        <strain evidence="2">MPipKuh1</strain>
        <tissue evidence="2">Flight muscle</tissue>
    </source>
</reference>
<dbReference type="CDD" id="cd00064">
    <property type="entry name" value="FU"/>
    <property type="match status" value="1"/>
</dbReference>
<evidence type="ECO:0000313" key="2">
    <source>
        <dbReference type="EMBL" id="KAF6366412.1"/>
    </source>
</evidence>
<dbReference type="SUPFAM" id="SSF57184">
    <property type="entry name" value="Growth factor receptor domain"/>
    <property type="match status" value="1"/>
</dbReference>